<organism evidence="7 8">
    <name type="scientific">Sphagnum jensenii</name>
    <dbReference type="NCBI Taxonomy" id="128206"/>
    <lineage>
        <taxon>Eukaryota</taxon>
        <taxon>Viridiplantae</taxon>
        <taxon>Streptophyta</taxon>
        <taxon>Embryophyta</taxon>
        <taxon>Bryophyta</taxon>
        <taxon>Sphagnophytina</taxon>
        <taxon>Sphagnopsida</taxon>
        <taxon>Sphagnales</taxon>
        <taxon>Sphagnaceae</taxon>
        <taxon>Sphagnum</taxon>
    </lineage>
</organism>
<dbReference type="InterPro" id="IPR011598">
    <property type="entry name" value="bHLH_dom"/>
</dbReference>
<protein>
    <recommendedName>
        <fullName evidence="6">BHLH domain-containing protein</fullName>
    </recommendedName>
</protein>
<reference evidence="7" key="1">
    <citation type="submission" date="2024-03" db="EMBL/GenBank/DDBJ databases">
        <authorList>
            <consortium name="ELIXIR-Norway"/>
            <consortium name="Elixir Norway"/>
        </authorList>
    </citation>
    <scope>NUCLEOTIDE SEQUENCE</scope>
</reference>
<dbReference type="SUPFAM" id="SSF47459">
    <property type="entry name" value="HLH, helix-loop-helix DNA-binding domain"/>
    <property type="match status" value="1"/>
</dbReference>
<dbReference type="Proteomes" id="UP001497522">
    <property type="component" value="Chromosome 7"/>
</dbReference>
<sequence length="793" mass="85048">MVARFGEIHHHVALSTDARAHLYSPIIAETQQRETVMSSSTDHQLTLLQQPPAWMWNHHLGSSTFWSSSALDAPGSCRLQAASDDDRNPDYSDMEWKKQLEFSADVQQVTAAAPRPPAAQPVLQLYGNDPPDDGVCNLTSLVKSCSKAAVVAADQNWCGDHDLRIAAASRSFVPRCAESIHGSSALGVTFSSITAAATATAVPPPKSSSLFEFGITTTGSTCSTPSFCVAGSRPVTVVVPAMPPPRHDEHEVEAVSTDHDHGLDLVSLFDGGQLHDASRLDSGPAPGVVQESDHSNRSECLSFDDSSSLSKHVDGPAAAYVVQSVDPGNMWSTMQQAHAAHGRNVSFLDSGNFWIMPQAAATMMSDYDHESVQHSPIPTSTSCNSHFSELLVPFRGMQHAAASLENLPSAEVGKEELRLANSMPKLHTAVVGNGDSSHAQAASRTPRWCSTQQVAWIDRTMQQQQQQQQSSAREGMDYKARAALSSSAHLVHAGLAPPPDQGHALLQYAKSRGHDIAAGVEILVGAPGSTVSSTRSRKRPNDDELVEQITSGESCTLVDEPAGGTRLTGAGFMATSPMNPQLSKLVGAGLEMFESGAGSSCVNGFGRKFFDDQSTAVTTAALLYGAQMASLQQGGQLQYTNNSCNSQTTTTTLDLSDSASDPHLSPLVIRGNKIRRTSTPRHGTATDPQSIAARTRREKFSDRIRILQTLVPNGERLDTVSTLGQTLEYVRFLQHQVWEFYNGGGSNPAAVDAYDDDHERPEAAAAADQSSKNIMPEKWKQFKEHIIAAQIVA</sequence>
<accession>A0ABP1BSK0</accession>
<evidence type="ECO:0000313" key="7">
    <source>
        <dbReference type="EMBL" id="CAK9879252.1"/>
    </source>
</evidence>
<dbReference type="InterPro" id="IPR036638">
    <property type="entry name" value="HLH_DNA-bd_sf"/>
</dbReference>
<dbReference type="PANTHER" id="PTHR45914:SF12">
    <property type="entry name" value="TRANSCRIPTION FACTOR BHLH87"/>
    <property type="match status" value="1"/>
</dbReference>
<evidence type="ECO:0000313" key="8">
    <source>
        <dbReference type="Proteomes" id="UP001497522"/>
    </source>
</evidence>
<proteinExistence type="predicted"/>
<gene>
    <name evidence="7" type="ORF">CSSPJE1EN2_LOCUS20816</name>
</gene>
<dbReference type="Gene3D" id="4.10.280.10">
    <property type="entry name" value="Helix-loop-helix DNA-binding domain"/>
    <property type="match status" value="1"/>
</dbReference>
<keyword evidence="4" id="KW-0539">Nucleus</keyword>
<dbReference type="InterPro" id="IPR045843">
    <property type="entry name" value="IND-like"/>
</dbReference>
<evidence type="ECO:0000256" key="1">
    <source>
        <dbReference type="ARBA" id="ARBA00004123"/>
    </source>
</evidence>
<comment type="subcellular location">
    <subcellularLocation>
        <location evidence="1">Nucleus</location>
    </subcellularLocation>
</comment>
<evidence type="ECO:0000256" key="2">
    <source>
        <dbReference type="ARBA" id="ARBA00023015"/>
    </source>
</evidence>
<dbReference type="PROSITE" id="PS50888">
    <property type="entry name" value="BHLH"/>
    <property type="match status" value="1"/>
</dbReference>
<feature type="domain" description="BHLH" evidence="6">
    <location>
        <begin position="684"/>
        <end position="733"/>
    </location>
</feature>
<keyword evidence="8" id="KW-1185">Reference proteome</keyword>
<evidence type="ECO:0000256" key="5">
    <source>
        <dbReference type="SAM" id="MobiDB-lite"/>
    </source>
</evidence>
<evidence type="ECO:0000256" key="3">
    <source>
        <dbReference type="ARBA" id="ARBA00023163"/>
    </source>
</evidence>
<feature type="region of interest" description="Disordered" evidence="5">
    <location>
        <begin position="276"/>
        <end position="306"/>
    </location>
</feature>
<name>A0ABP1BSK0_9BRYO</name>
<dbReference type="Pfam" id="PF00010">
    <property type="entry name" value="HLH"/>
    <property type="match status" value="1"/>
</dbReference>
<dbReference type="PANTHER" id="PTHR45914">
    <property type="entry name" value="TRANSCRIPTION FACTOR HEC3-RELATED"/>
    <property type="match status" value="1"/>
</dbReference>
<dbReference type="SMART" id="SM00353">
    <property type="entry name" value="HLH"/>
    <property type="match status" value="1"/>
</dbReference>
<keyword evidence="2" id="KW-0805">Transcription regulation</keyword>
<keyword evidence="3" id="KW-0804">Transcription</keyword>
<dbReference type="EMBL" id="OZ023708">
    <property type="protein sequence ID" value="CAK9879252.1"/>
    <property type="molecule type" value="Genomic_DNA"/>
</dbReference>
<evidence type="ECO:0000256" key="4">
    <source>
        <dbReference type="ARBA" id="ARBA00023242"/>
    </source>
</evidence>
<evidence type="ECO:0000259" key="6">
    <source>
        <dbReference type="PROSITE" id="PS50888"/>
    </source>
</evidence>